<dbReference type="EC" id="2.1.1.137" evidence="4"/>
<dbReference type="CDD" id="cd02440">
    <property type="entry name" value="AdoMet_MTases"/>
    <property type="match status" value="1"/>
</dbReference>
<dbReference type="PANTHER" id="PTHR43675">
    <property type="entry name" value="ARSENITE METHYLTRANSFERASE"/>
    <property type="match status" value="1"/>
</dbReference>
<dbReference type="Pfam" id="PF13847">
    <property type="entry name" value="Methyltransf_31"/>
    <property type="match status" value="1"/>
</dbReference>
<keyword evidence="10" id="KW-0489">Methyltransferase</keyword>
<dbReference type="NCBIfam" id="NF008823">
    <property type="entry name" value="PRK11873.1"/>
    <property type="match status" value="1"/>
</dbReference>
<dbReference type="InterPro" id="IPR026669">
    <property type="entry name" value="Arsenite_MeTrfase-like"/>
</dbReference>
<evidence type="ECO:0000256" key="3">
    <source>
        <dbReference type="ARBA" id="ARBA00034487"/>
    </source>
</evidence>
<sequence>MRKKEEIKKVVRKGYAKIAKQESSCCAPVQSCCGSFDIAQDISKKIGYTEEELTVVPEGANLGLGCGNPVALASLKEGEVVVDLGSGAGFDCFLAAQKVGKKGKIISVDMTPEMIEKARENAKRGGYENVEFRLGEIENLPIADNSCDIVISNCVINLSPDKRRVFAEAFRVLKPGGRLMISDIVLLKELPDFIKNSIEAYIGCLSGAIMKDEYIKTIKEAGFQDVKIIDETHFPIECMANDPTAKAIMENMKIPPEKISEIAIWL</sequence>
<evidence type="ECO:0000256" key="2">
    <source>
        <dbReference type="ARBA" id="ARBA00022691"/>
    </source>
</evidence>
<evidence type="ECO:0000256" key="8">
    <source>
        <dbReference type="ARBA" id="ARBA00048428"/>
    </source>
</evidence>
<proteinExistence type="inferred from homology"/>
<evidence type="ECO:0000256" key="1">
    <source>
        <dbReference type="ARBA" id="ARBA00022679"/>
    </source>
</evidence>
<evidence type="ECO:0000256" key="6">
    <source>
        <dbReference type="ARBA" id="ARBA00047941"/>
    </source>
</evidence>
<protein>
    <recommendedName>
        <fullName evidence="5">Arsenite methyltransferase</fullName>
        <ecNumber evidence="4">2.1.1.137</ecNumber>
    </recommendedName>
</protein>
<organism evidence="10">
    <name type="scientific">candidate division WOR-3 bacterium</name>
    <dbReference type="NCBI Taxonomy" id="2052148"/>
    <lineage>
        <taxon>Bacteria</taxon>
        <taxon>Bacteria division WOR-3</taxon>
    </lineage>
</organism>
<accession>A0A7V0Z774</accession>
<name>A0A7V0Z774_UNCW3</name>
<dbReference type="SUPFAM" id="SSF53335">
    <property type="entry name" value="S-adenosyl-L-methionine-dependent methyltransferases"/>
    <property type="match status" value="1"/>
</dbReference>
<feature type="domain" description="Methyltransferase" evidence="9">
    <location>
        <begin position="76"/>
        <end position="222"/>
    </location>
</feature>
<dbReference type="EMBL" id="DSKY01000022">
    <property type="protein sequence ID" value="HDY59887.1"/>
    <property type="molecule type" value="Genomic_DNA"/>
</dbReference>
<keyword evidence="1 10" id="KW-0808">Transferase</keyword>
<evidence type="ECO:0000256" key="7">
    <source>
        <dbReference type="ARBA" id="ARBA00047943"/>
    </source>
</evidence>
<dbReference type="InterPro" id="IPR025714">
    <property type="entry name" value="Methyltranfer_dom"/>
</dbReference>
<keyword evidence="2" id="KW-0949">S-adenosyl-L-methionine</keyword>
<dbReference type="Gene3D" id="3.40.50.150">
    <property type="entry name" value="Vaccinia Virus protein VP39"/>
    <property type="match status" value="1"/>
</dbReference>
<comment type="similarity">
    <text evidence="3">Belongs to the methyltransferase superfamily. Arsenite methyltransferase family.</text>
</comment>
<dbReference type="AlphaFoldDB" id="A0A7V0Z774"/>
<dbReference type="PANTHER" id="PTHR43675:SF8">
    <property type="entry name" value="ARSENITE METHYLTRANSFERASE"/>
    <property type="match status" value="1"/>
</dbReference>
<evidence type="ECO:0000256" key="4">
    <source>
        <dbReference type="ARBA" id="ARBA00034521"/>
    </source>
</evidence>
<dbReference type="GO" id="GO:0030791">
    <property type="term" value="F:arsenite methyltransferase activity"/>
    <property type="evidence" value="ECO:0007669"/>
    <property type="project" value="UniProtKB-EC"/>
</dbReference>
<evidence type="ECO:0000259" key="9">
    <source>
        <dbReference type="Pfam" id="PF13847"/>
    </source>
</evidence>
<reference evidence="10" key="1">
    <citation type="journal article" date="2020" name="mSystems">
        <title>Genome- and Community-Level Interaction Insights into Carbon Utilization and Element Cycling Functions of Hydrothermarchaeota in Hydrothermal Sediment.</title>
        <authorList>
            <person name="Zhou Z."/>
            <person name="Liu Y."/>
            <person name="Xu W."/>
            <person name="Pan J."/>
            <person name="Luo Z.H."/>
            <person name="Li M."/>
        </authorList>
    </citation>
    <scope>NUCLEOTIDE SEQUENCE [LARGE SCALE GENOMIC DNA]</scope>
    <source>
        <strain evidence="10">SpSt-258</strain>
    </source>
</reference>
<comment type="catalytic activity">
    <reaction evidence="8">
        <text>arsenic triglutathione + 3 [thioredoxin]-dithiol + 3 S-adenosyl-L-methionine = trimethylarsine + 3 [thioredoxin]-disulfide + 3 glutathione + 3 S-adenosyl-L-homocysteine + 3 H(+)</text>
        <dbReference type="Rhea" id="RHEA:69432"/>
        <dbReference type="Rhea" id="RHEA-COMP:10698"/>
        <dbReference type="Rhea" id="RHEA-COMP:10700"/>
        <dbReference type="ChEBI" id="CHEBI:15378"/>
        <dbReference type="ChEBI" id="CHEBI:27130"/>
        <dbReference type="ChEBI" id="CHEBI:29950"/>
        <dbReference type="ChEBI" id="CHEBI:50058"/>
        <dbReference type="ChEBI" id="CHEBI:57856"/>
        <dbReference type="ChEBI" id="CHEBI:57925"/>
        <dbReference type="ChEBI" id="CHEBI:59789"/>
        <dbReference type="ChEBI" id="CHEBI:183640"/>
        <dbReference type="EC" id="2.1.1.137"/>
    </reaction>
</comment>
<dbReference type="InterPro" id="IPR029063">
    <property type="entry name" value="SAM-dependent_MTases_sf"/>
</dbReference>
<comment type="catalytic activity">
    <reaction evidence="7">
        <text>arsenic triglutathione + 2 [thioredoxin]-dithiol + 2 S-adenosyl-L-methionine + H2O = dimethylarsinous acid + 2 [thioredoxin]-disulfide + 3 glutathione + 2 S-adenosyl-L-homocysteine + 2 H(+)</text>
        <dbReference type="Rhea" id="RHEA:69464"/>
        <dbReference type="Rhea" id="RHEA-COMP:10698"/>
        <dbReference type="Rhea" id="RHEA-COMP:10700"/>
        <dbReference type="ChEBI" id="CHEBI:15377"/>
        <dbReference type="ChEBI" id="CHEBI:15378"/>
        <dbReference type="ChEBI" id="CHEBI:23808"/>
        <dbReference type="ChEBI" id="CHEBI:29950"/>
        <dbReference type="ChEBI" id="CHEBI:50058"/>
        <dbReference type="ChEBI" id="CHEBI:57856"/>
        <dbReference type="ChEBI" id="CHEBI:57925"/>
        <dbReference type="ChEBI" id="CHEBI:59789"/>
        <dbReference type="ChEBI" id="CHEBI:183640"/>
        <dbReference type="EC" id="2.1.1.137"/>
    </reaction>
</comment>
<gene>
    <name evidence="10" type="primary">arsM</name>
    <name evidence="10" type="ORF">ENP86_10135</name>
</gene>
<dbReference type="GO" id="GO:0032259">
    <property type="term" value="P:methylation"/>
    <property type="evidence" value="ECO:0007669"/>
    <property type="project" value="UniProtKB-KW"/>
</dbReference>
<comment type="caution">
    <text evidence="10">The sequence shown here is derived from an EMBL/GenBank/DDBJ whole genome shotgun (WGS) entry which is preliminary data.</text>
</comment>
<evidence type="ECO:0000313" key="10">
    <source>
        <dbReference type="EMBL" id="HDY59887.1"/>
    </source>
</evidence>
<evidence type="ECO:0000256" key="5">
    <source>
        <dbReference type="ARBA" id="ARBA00034545"/>
    </source>
</evidence>
<comment type="catalytic activity">
    <reaction evidence="6">
        <text>arsenic triglutathione + [thioredoxin]-dithiol + S-adenosyl-L-methionine + 2 H2O = methylarsonous acid + [thioredoxin]-disulfide + 3 glutathione + S-adenosyl-L-homocysteine + H(+)</text>
        <dbReference type="Rhea" id="RHEA:69460"/>
        <dbReference type="Rhea" id="RHEA-COMP:10698"/>
        <dbReference type="Rhea" id="RHEA-COMP:10700"/>
        <dbReference type="ChEBI" id="CHEBI:15377"/>
        <dbReference type="ChEBI" id="CHEBI:15378"/>
        <dbReference type="ChEBI" id="CHEBI:17826"/>
        <dbReference type="ChEBI" id="CHEBI:29950"/>
        <dbReference type="ChEBI" id="CHEBI:50058"/>
        <dbReference type="ChEBI" id="CHEBI:57856"/>
        <dbReference type="ChEBI" id="CHEBI:57925"/>
        <dbReference type="ChEBI" id="CHEBI:59789"/>
        <dbReference type="ChEBI" id="CHEBI:183640"/>
        <dbReference type="EC" id="2.1.1.137"/>
    </reaction>
</comment>